<proteinExistence type="inferred from homology"/>
<dbReference type="Proteomes" id="UP000324022">
    <property type="component" value="Unassembled WGS sequence"/>
</dbReference>
<dbReference type="GO" id="GO:0070390">
    <property type="term" value="C:transcription export complex 2"/>
    <property type="evidence" value="ECO:0007669"/>
    <property type="project" value="TreeGrafter"/>
</dbReference>
<dbReference type="AlphaFoldDB" id="A0A5C3ETH0"/>
<dbReference type="EMBL" id="OOIN01000047">
    <property type="protein sequence ID" value="SPO32611.1"/>
    <property type="molecule type" value="Genomic_DNA"/>
</dbReference>
<dbReference type="PROSITE" id="PS50250">
    <property type="entry name" value="PCI"/>
    <property type="match status" value="1"/>
</dbReference>
<dbReference type="GO" id="GO:0016973">
    <property type="term" value="P:poly(A)+ mRNA export from nucleus"/>
    <property type="evidence" value="ECO:0007669"/>
    <property type="project" value="TreeGrafter"/>
</dbReference>
<dbReference type="OrthoDB" id="10252687at2759"/>
<dbReference type="SMART" id="SM00753">
    <property type="entry name" value="PAM"/>
    <property type="match status" value="1"/>
</dbReference>
<reference evidence="3 4" key="1">
    <citation type="submission" date="2018-03" db="EMBL/GenBank/DDBJ databases">
        <authorList>
            <person name="Guldener U."/>
        </authorList>
    </citation>
    <scope>NUCLEOTIDE SEQUENCE [LARGE SCALE GENOMIC DNA]</scope>
    <source>
        <strain evidence="3 4">NBRC100155</strain>
    </source>
</reference>
<sequence>MKPSIFADAVITASQTHDGHSLAQLFAIGGPVAASVLLELGDARPHRIISSLRRCSGYLASPWEDMCMHHLTALYSFSLASSMTGYSSDAVDGEGKTRAERLGEAFDAYNAAVTAFLRHFATLTPGRWAVPLLRILCLNLRWLAVQADTAALEVIQKPLPPTVNNNNNNNTSQAVANAISNMPTSTSSSSTVRTSSIANKKLEECARQLNKAFTACIADRNSELEESRKWGTYEIVGLVFKTYFRLKSVSLCRNILRAINAAVLPELGSFPRSQQVTFRYYVGVLAFLNEEYDRAEAELGSALQLCHKDATTNQTLILTYLIPVKLLKGFLPHPALLTAIGGGKLIAYTPFITALRQGDVKSFDTLLTQSNIESWLVKKGTFIAMERVREATLRTLLKRIWLSLPSQSPKTRLSISTIHHATASHLVNLNYTLKDLEWFIATLIFKGFIKGYIAHQRGVLVLSAKDPFPRLATVPIITT</sequence>
<dbReference type="GO" id="GO:0000973">
    <property type="term" value="P:post-transcriptional tethering of RNA polymerase II gene DNA at nuclear periphery"/>
    <property type="evidence" value="ECO:0007669"/>
    <property type="project" value="TreeGrafter"/>
</dbReference>
<comment type="similarity">
    <text evidence="1">Belongs to the CSN12 family.</text>
</comment>
<dbReference type="InterPro" id="IPR036388">
    <property type="entry name" value="WH-like_DNA-bd_sf"/>
</dbReference>
<dbReference type="GO" id="GO:0003690">
    <property type="term" value="F:double-stranded DNA binding"/>
    <property type="evidence" value="ECO:0007669"/>
    <property type="project" value="InterPro"/>
</dbReference>
<dbReference type="InterPro" id="IPR000717">
    <property type="entry name" value="PCI_dom"/>
</dbReference>
<dbReference type="GO" id="GO:0003723">
    <property type="term" value="F:RNA binding"/>
    <property type="evidence" value="ECO:0007669"/>
    <property type="project" value="InterPro"/>
</dbReference>
<dbReference type="Pfam" id="PF01399">
    <property type="entry name" value="PCI"/>
    <property type="match status" value="1"/>
</dbReference>
<feature type="domain" description="PCI" evidence="2">
    <location>
        <begin position="276"/>
        <end position="467"/>
    </location>
</feature>
<dbReference type="PANTHER" id="PTHR12732:SF0">
    <property type="entry name" value="PCI DOMAIN-CONTAINING PROTEIN 2"/>
    <property type="match status" value="1"/>
</dbReference>
<organism evidence="3 4">
    <name type="scientific">Ustilago trichophora</name>
    <dbReference type="NCBI Taxonomy" id="86804"/>
    <lineage>
        <taxon>Eukaryota</taxon>
        <taxon>Fungi</taxon>
        <taxon>Dikarya</taxon>
        <taxon>Basidiomycota</taxon>
        <taxon>Ustilaginomycotina</taxon>
        <taxon>Ustilaginomycetes</taxon>
        <taxon>Ustilaginales</taxon>
        <taxon>Ustilaginaceae</taxon>
        <taxon>Ustilago</taxon>
    </lineage>
</organism>
<evidence type="ECO:0000259" key="2">
    <source>
        <dbReference type="PROSITE" id="PS50250"/>
    </source>
</evidence>
<name>A0A5C3ETH0_9BASI</name>
<keyword evidence="4" id="KW-1185">Reference proteome</keyword>
<gene>
    <name evidence="3" type="ORF">UTRI_04355</name>
</gene>
<dbReference type="Gene3D" id="1.10.10.10">
    <property type="entry name" value="Winged helix-like DNA-binding domain superfamily/Winged helix DNA-binding domain"/>
    <property type="match status" value="1"/>
</dbReference>
<protein>
    <submittedName>
        <fullName evidence="3">Probable Protein CSN12 homolog</fullName>
    </submittedName>
</protein>
<dbReference type="InterPro" id="IPR045114">
    <property type="entry name" value="Csn12-like"/>
</dbReference>
<dbReference type="GO" id="GO:0006368">
    <property type="term" value="P:transcription elongation by RNA polymerase II"/>
    <property type="evidence" value="ECO:0007669"/>
    <property type="project" value="TreeGrafter"/>
</dbReference>
<accession>A0A5C3ETH0</accession>
<evidence type="ECO:0000313" key="4">
    <source>
        <dbReference type="Proteomes" id="UP000324022"/>
    </source>
</evidence>
<evidence type="ECO:0000256" key="1">
    <source>
        <dbReference type="ARBA" id="ARBA00025771"/>
    </source>
</evidence>
<dbReference type="PANTHER" id="PTHR12732">
    <property type="entry name" value="UNCHARACTERIZED PROTEASOME COMPONENT REGION PCI-CONTAINING"/>
    <property type="match status" value="1"/>
</dbReference>
<evidence type="ECO:0000313" key="3">
    <source>
        <dbReference type="EMBL" id="SPO32611.1"/>
    </source>
</evidence>